<evidence type="ECO:0000313" key="2">
    <source>
        <dbReference type="EMBL" id="KAF6357090.1"/>
    </source>
</evidence>
<accession>A0A7J7Y6D9</accession>
<dbReference type="AlphaFoldDB" id="A0A7J7Y6D9"/>
<name>A0A7J7Y6D9_RHIFE</name>
<keyword evidence="1" id="KW-0732">Signal</keyword>
<dbReference type="Proteomes" id="UP000585614">
    <property type="component" value="Unassembled WGS sequence"/>
</dbReference>
<dbReference type="EMBL" id="JACAGC010000007">
    <property type="protein sequence ID" value="KAF6357090.1"/>
    <property type="molecule type" value="Genomic_DNA"/>
</dbReference>
<evidence type="ECO:0000256" key="1">
    <source>
        <dbReference type="SAM" id="SignalP"/>
    </source>
</evidence>
<comment type="caution">
    <text evidence="2">The sequence shown here is derived from an EMBL/GenBank/DDBJ whole genome shotgun (WGS) entry which is preliminary data.</text>
</comment>
<sequence>MVIFLILPFLDPQFSMAATIIHALFHLAADHVLAIQLLSLGSADEKLGNVCVRSSICHGQDARTLSFRMTFSSSNLSIDGLAAHAIMASEVTSLAHKSWNNSVKAGTISPQCSEHESFLLSLELSKELKGDTAQGLPMVSDLKEPGAVDSGGCGCLQGSSDWKA</sequence>
<evidence type="ECO:0000313" key="3">
    <source>
        <dbReference type="Proteomes" id="UP000585614"/>
    </source>
</evidence>
<feature type="chain" id="PRO_5029856077" evidence="1">
    <location>
        <begin position="18"/>
        <end position="164"/>
    </location>
</feature>
<gene>
    <name evidence="2" type="ORF">mRhiFer1_010014</name>
</gene>
<reference evidence="2 3" key="1">
    <citation type="journal article" date="2020" name="Nature">
        <title>Six reference-quality genomes reveal evolution of bat adaptations.</title>
        <authorList>
            <person name="Jebb D."/>
            <person name="Huang Z."/>
            <person name="Pippel M."/>
            <person name="Hughes G.M."/>
            <person name="Lavrichenko K."/>
            <person name="Devanna P."/>
            <person name="Winkler S."/>
            <person name="Jermiin L.S."/>
            <person name="Skirmuntt E.C."/>
            <person name="Katzourakis A."/>
            <person name="Burkitt-Gray L."/>
            <person name="Ray D.A."/>
            <person name="Sullivan K.A.M."/>
            <person name="Roscito J.G."/>
            <person name="Kirilenko B.M."/>
            <person name="Davalos L.M."/>
            <person name="Corthals A.P."/>
            <person name="Power M.L."/>
            <person name="Jones G."/>
            <person name="Ransome R.D."/>
            <person name="Dechmann D.K.N."/>
            <person name="Locatelli A.G."/>
            <person name="Puechmaille S.J."/>
            <person name="Fedrigo O."/>
            <person name="Jarvis E.D."/>
            <person name="Hiller M."/>
            <person name="Vernes S.C."/>
            <person name="Myers E.W."/>
            <person name="Teeling E.C."/>
        </authorList>
    </citation>
    <scope>NUCLEOTIDE SEQUENCE [LARGE SCALE GENOMIC DNA]</scope>
    <source>
        <strain evidence="2">MRhiFer1</strain>
        <tissue evidence="2">Lung</tissue>
    </source>
</reference>
<feature type="signal peptide" evidence="1">
    <location>
        <begin position="1"/>
        <end position="17"/>
    </location>
</feature>
<proteinExistence type="predicted"/>
<organism evidence="2 3">
    <name type="scientific">Rhinolophus ferrumequinum</name>
    <name type="common">Greater horseshoe bat</name>
    <dbReference type="NCBI Taxonomy" id="59479"/>
    <lineage>
        <taxon>Eukaryota</taxon>
        <taxon>Metazoa</taxon>
        <taxon>Chordata</taxon>
        <taxon>Craniata</taxon>
        <taxon>Vertebrata</taxon>
        <taxon>Euteleostomi</taxon>
        <taxon>Mammalia</taxon>
        <taxon>Eutheria</taxon>
        <taxon>Laurasiatheria</taxon>
        <taxon>Chiroptera</taxon>
        <taxon>Yinpterochiroptera</taxon>
        <taxon>Rhinolophoidea</taxon>
        <taxon>Rhinolophidae</taxon>
        <taxon>Rhinolophinae</taxon>
        <taxon>Rhinolophus</taxon>
    </lineage>
</organism>
<protein>
    <submittedName>
        <fullName evidence="2">Uncharacterized protein</fullName>
    </submittedName>
</protein>